<evidence type="ECO:0000256" key="2">
    <source>
        <dbReference type="ARBA" id="ARBA00022553"/>
    </source>
</evidence>
<keyword evidence="1" id="KW-0596">Phosphopantetheine</keyword>
<evidence type="ECO:0000313" key="5">
    <source>
        <dbReference type="EMBL" id="EGC36531.1"/>
    </source>
</evidence>
<dbReference type="InterPro" id="IPR050444">
    <property type="entry name" value="Polyketide_Synthase"/>
</dbReference>
<feature type="domain" description="Ketoreductase (KR)" evidence="4">
    <location>
        <begin position="2"/>
        <end position="79"/>
    </location>
</feature>
<dbReference type="RefSeq" id="XP_003286976.1">
    <property type="nucleotide sequence ID" value="XM_003286928.1"/>
</dbReference>
<reference evidence="6" key="1">
    <citation type="journal article" date="2011" name="Genome Biol.">
        <title>Comparative genomics of the social amoebae Dictyostelium discoideum and Dictyostelium purpureum.</title>
        <authorList>
            <consortium name="US DOE Joint Genome Institute (JGI-PGF)"/>
            <person name="Sucgang R."/>
            <person name="Kuo A."/>
            <person name="Tian X."/>
            <person name="Salerno W."/>
            <person name="Parikh A."/>
            <person name="Feasley C.L."/>
            <person name="Dalin E."/>
            <person name="Tu H."/>
            <person name="Huang E."/>
            <person name="Barry K."/>
            <person name="Lindquist E."/>
            <person name="Shapiro H."/>
            <person name="Bruce D."/>
            <person name="Schmutz J."/>
            <person name="Salamov A."/>
            <person name="Fey P."/>
            <person name="Gaudet P."/>
            <person name="Anjard C."/>
            <person name="Babu M.M."/>
            <person name="Basu S."/>
            <person name="Bushmanova Y."/>
            <person name="van der Wel H."/>
            <person name="Katoh-Kurasawa M."/>
            <person name="Dinh C."/>
            <person name="Coutinho P.M."/>
            <person name="Saito T."/>
            <person name="Elias M."/>
            <person name="Schaap P."/>
            <person name="Kay R.R."/>
            <person name="Henrissat B."/>
            <person name="Eichinger L."/>
            <person name="Rivero F."/>
            <person name="Putnam N.H."/>
            <person name="West C.M."/>
            <person name="Loomis W.F."/>
            <person name="Chisholm R.L."/>
            <person name="Shaulsky G."/>
            <person name="Strassmann J.E."/>
            <person name="Queller D.C."/>
            <person name="Kuspa A."/>
            <person name="Grigoriev I.V."/>
        </authorList>
    </citation>
    <scope>NUCLEOTIDE SEQUENCE [LARGE SCALE GENOMIC DNA]</scope>
    <source>
        <strain evidence="6">QSDP1</strain>
    </source>
</reference>
<dbReference type="GO" id="GO:0016740">
    <property type="term" value="F:transferase activity"/>
    <property type="evidence" value="ECO:0007669"/>
    <property type="project" value="UniProtKB-KW"/>
</dbReference>
<dbReference type="Pfam" id="PF08659">
    <property type="entry name" value="KR"/>
    <property type="match status" value="1"/>
</dbReference>
<dbReference type="PANTHER" id="PTHR45681:SF6">
    <property type="entry name" value="POLYKETIDE SYNTHASE 37"/>
    <property type="match status" value="1"/>
</dbReference>
<dbReference type="VEuPathDB" id="AmoebaDB:DICPUDRAFT_77848"/>
<dbReference type="InParanoid" id="F0ZHT2"/>
<evidence type="ECO:0000256" key="1">
    <source>
        <dbReference type="ARBA" id="ARBA00022450"/>
    </source>
</evidence>
<name>F0ZHT2_DICPU</name>
<keyword evidence="3" id="KW-0808">Transferase</keyword>
<gene>
    <name evidence="5" type="ORF">DICPUDRAFT_77848</name>
</gene>
<dbReference type="PANTHER" id="PTHR45681">
    <property type="entry name" value="POLYKETIDE SYNTHASE 44-RELATED"/>
    <property type="match status" value="1"/>
</dbReference>
<dbReference type="InterPro" id="IPR036291">
    <property type="entry name" value="NAD(P)-bd_dom_sf"/>
</dbReference>
<accession>F0ZHT2</accession>
<dbReference type="STRING" id="5786.F0ZHT2"/>
<dbReference type="InterPro" id="IPR013968">
    <property type="entry name" value="PKS_KR"/>
</dbReference>
<keyword evidence="6" id="KW-1185">Reference proteome</keyword>
<proteinExistence type="predicted"/>
<evidence type="ECO:0000259" key="4">
    <source>
        <dbReference type="Pfam" id="PF08659"/>
    </source>
</evidence>
<dbReference type="KEGG" id="dpp:DICPUDRAFT_77848"/>
<dbReference type="SUPFAM" id="SSF51735">
    <property type="entry name" value="NAD(P)-binding Rossmann-fold domains"/>
    <property type="match status" value="1"/>
</dbReference>
<protein>
    <recommendedName>
        <fullName evidence="4">Ketoreductase (KR) domain-containing protein</fullName>
    </recommendedName>
</protein>
<evidence type="ECO:0000313" key="6">
    <source>
        <dbReference type="Proteomes" id="UP000001064"/>
    </source>
</evidence>
<evidence type="ECO:0000256" key="3">
    <source>
        <dbReference type="ARBA" id="ARBA00022679"/>
    </source>
</evidence>
<dbReference type="Gene3D" id="3.40.50.720">
    <property type="entry name" value="NAD(P)-binding Rossmann-like Domain"/>
    <property type="match status" value="1"/>
</dbReference>
<dbReference type="Proteomes" id="UP000001064">
    <property type="component" value="Unassembled WGS sequence"/>
</dbReference>
<dbReference type="EMBL" id="GL871024">
    <property type="protein sequence ID" value="EGC36531.1"/>
    <property type="molecule type" value="Genomic_DNA"/>
</dbReference>
<sequence length="155" mass="17700">MENLEKSLSAKAMGSIYLHLLSIKLNWPVRHFINGSSTCSLLGLKDECGYVSASLILDSLMKYRNQIGLYGYSINWGSISKNEAISNVFKSQGLAQLPNELIFNIINLIMFGDLENNSNNSNFIVSIFNYDQFFKILNNSNYYYLFKNLFISYSE</sequence>
<keyword evidence="2" id="KW-0597">Phosphoprotein</keyword>
<dbReference type="GeneID" id="10500468"/>
<dbReference type="AlphaFoldDB" id="F0ZHT2"/>
<organism evidence="5 6">
    <name type="scientific">Dictyostelium purpureum</name>
    <name type="common">Slime mold</name>
    <dbReference type="NCBI Taxonomy" id="5786"/>
    <lineage>
        <taxon>Eukaryota</taxon>
        <taxon>Amoebozoa</taxon>
        <taxon>Evosea</taxon>
        <taxon>Eumycetozoa</taxon>
        <taxon>Dictyostelia</taxon>
        <taxon>Dictyosteliales</taxon>
        <taxon>Dictyosteliaceae</taxon>
        <taxon>Dictyostelium</taxon>
    </lineage>
</organism>